<organism evidence="1 2">
    <name type="scientific">Aeoliella mucimassa</name>
    <dbReference type="NCBI Taxonomy" id="2527972"/>
    <lineage>
        <taxon>Bacteria</taxon>
        <taxon>Pseudomonadati</taxon>
        <taxon>Planctomycetota</taxon>
        <taxon>Planctomycetia</taxon>
        <taxon>Pirellulales</taxon>
        <taxon>Lacipirellulaceae</taxon>
        <taxon>Aeoliella</taxon>
    </lineage>
</organism>
<name>A0A518ARZ0_9BACT</name>
<gene>
    <name evidence="1" type="ORF">Pan181_36950</name>
</gene>
<dbReference type="OrthoDB" id="282205at2"/>
<dbReference type="RefSeq" id="WP_145248684.1">
    <property type="nucleotide sequence ID" value="NZ_CP036278.1"/>
</dbReference>
<dbReference type="EMBL" id="CP036278">
    <property type="protein sequence ID" value="QDU57478.1"/>
    <property type="molecule type" value="Genomic_DNA"/>
</dbReference>
<protein>
    <recommendedName>
        <fullName evidence="3">Ferritin-like domain protein</fullName>
    </recommendedName>
</protein>
<accession>A0A518ARZ0</accession>
<sequence>MQVVTPKAVLTELLVLLRRSFVQYLRYAHAYGMPTTSEITDVITDILADQDLLADRVAERLEASGCPIPNIEFPLSFTDTNDLSIEFLLQRAIRHTQQDLAKLDAIAEQLTRQASLRSLVDEIRGMTQAHLESLEDLTAVLAR</sequence>
<dbReference type="AlphaFoldDB" id="A0A518ARZ0"/>
<dbReference type="KEGG" id="amuc:Pan181_36950"/>
<reference evidence="1 2" key="1">
    <citation type="submission" date="2019-02" db="EMBL/GenBank/DDBJ databases">
        <title>Deep-cultivation of Planctomycetes and their phenomic and genomic characterization uncovers novel biology.</title>
        <authorList>
            <person name="Wiegand S."/>
            <person name="Jogler M."/>
            <person name="Boedeker C."/>
            <person name="Pinto D."/>
            <person name="Vollmers J."/>
            <person name="Rivas-Marin E."/>
            <person name="Kohn T."/>
            <person name="Peeters S.H."/>
            <person name="Heuer A."/>
            <person name="Rast P."/>
            <person name="Oberbeckmann S."/>
            <person name="Bunk B."/>
            <person name="Jeske O."/>
            <person name="Meyerdierks A."/>
            <person name="Storesund J.E."/>
            <person name="Kallscheuer N."/>
            <person name="Luecker S."/>
            <person name="Lage O.M."/>
            <person name="Pohl T."/>
            <person name="Merkel B.J."/>
            <person name="Hornburger P."/>
            <person name="Mueller R.-W."/>
            <person name="Bruemmer F."/>
            <person name="Labrenz M."/>
            <person name="Spormann A.M."/>
            <person name="Op den Camp H."/>
            <person name="Overmann J."/>
            <person name="Amann R."/>
            <person name="Jetten M.S.M."/>
            <person name="Mascher T."/>
            <person name="Medema M.H."/>
            <person name="Devos D.P."/>
            <person name="Kaster A.-K."/>
            <person name="Ovreas L."/>
            <person name="Rohde M."/>
            <person name="Galperin M.Y."/>
            <person name="Jogler C."/>
        </authorList>
    </citation>
    <scope>NUCLEOTIDE SEQUENCE [LARGE SCALE GENOMIC DNA]</scope>
    <source>
        <strain evidence="1 2">Pan181</strain>
    </source>
</reference>
<evidence type="ECO:0000313" key="1">
    <source>
        <dbReference type="EMBL" id="QDU57478.1"/>
    </source>
</evidence>
<proteinExistence type="predicted"/>
<evidence type="ECO:0008006" key="3">
    <source>
        <dbReference type="Google" id="ProtNLM"/>
    </source>
</evidence>
<keyword evidence="2" id="KW-1185">Reference proteome</keyword>
<dbReference type="Proteomes" id="UP000315750">
    <property type="component" value="Chromosome"/>
</dbReference>
<evidence type="ECO:0000313" key="2">
    <source>
        <dbReference type="Proteomes" id="UP000315750"/>
    </source>
</evidence>